<dbReference type="STRING" id="7209.A0A1I7VCL7"/>
<dbReference type="GO" id="GO:0005643">
    <property type="term" value="C:nuclear pore"/>
    <property type="evidence" value="ECO:0007669"/>
    <property type="project" value="TreeGrafter"/>
</dbReference>
<proteinExistence type="predicted"/>
<dbReference type="KEGG" id="loa:LOAG_08284"/>
<evidence type="ECO:0000313" key="4">
    <source>
        <dbReference type="Proteomes" id="UP000095285"/>
    </source>
</evidence>
<dbReference type="GO" id="GO:0006913">
    <property type="term" value="P:nucleocytoplasmic transport"/>
    <property type="evidence" value="ECO:0007669"/>
    <property type="project" value="TreeGrafter"/>
</dbReference>
<dbReference type="OMA" id="MAWKPFD"/>
<feature type="compositionally biased region" description="Polar residues" evidence="1">
    <location>
        <begin position="535"/>
        <end position="547"/>
    </location>
</feature>
<organism evidence="4 5">
    <name type="scientific">Loa loa</name>
    <name type="common">Eye worm</name>
    <name type="synonym">Filaria loa</name>
    <dbReference type="NCBI Taxonomy" id="7209"/>
    <lineage>
        <taxon>Eukaryota</taxon>
        <taxon>Metazoa</taxon>
        <taxon>Ecdysozoa</taxon>
        <taxon>Nematoda</taxon>
        <taxon>Chromadorea</taxon>
        <taxon>Rhabditida</taxon>
        <taxon>Spirurina</taxon>
        <taxon>Spiruromorpha</taxon>
        <taxon>Filarioidea</taxon>
        <taxon>Onchocercidae</taxon>
        <taxon>Loa</taxon>
    </lineage>
</organism>
<keyword evidence="4" id="KW-1185">Reference proteome</keyword>
<evidence type="ECO:0000313" key="3">
    <source>
        <dbReference type="EMBL" id="EFO20206.2"/>
    </source>
</evidence>
<dbReference type="eggNOG" id="KOG2139">
    <property type="taxonomic scope" value="Eukaryota"/>
</dbReference>
<evidence type="ECO:0000256" key="1">
    <source>
        <dbReference type="SAM" id="MobiDB-lite"/>
    </source>
</evidence>
<reference evidence="5" key="2">
    <citation type="submission" date="2016-11" db="UniProtKB">
        <authorList>
            <consortium name="WormBaseParasite"/>
        </authorList>
    </citation>
    <scope>IDENTIFICATION</scope>
</reference>
<dbReference type="CTD" id="9945710"/>
<dbReference type="EMBL" id="JH712265">
    <property type="protein sequence ID" value="EFO20206.2"/>
    <property type="molecule type" value="Genomic_DNA"/>
</dbReference>
<dbReference type="GeneID" id="9945710"/>
<sequence length="599" mass="66913">MSSYQFPPTASSAVLPVCLYETNGRLIYGTEEELHKMEENALLRAFPKIENGLLNRLQQSLSRDNIRETFVDNQQSRFQQAISNWATKGIDSLVDCVRNAVSGTIPYSNLILSAGQIFTKAQTDITNVFAKSEESLYNSIMKTSSTLNWLTNWVRCIAVHNGGHRIAVCQNNDCIRIFCCGSDRLPVTLMHQFQRNVTDMAWKPFDRTVLAVACTHAVLIWRLDKQNFNIRPSVNCADVIEMSSLAPITQCFWDSVFDQALFIVSASSSSLQVLDTSNGESELVGSWAGGRIRHVWISPNGGKIAVAYDGNMISIYDRHSWHEERWKKLKGLCMAAVWTPLSDVFFFATRNEPFIRGIHFVKKLQNMKNDQLSYGSEVAIPVYDLSEMILEHPDNGRDASNSNNSSICKIDGYIRDMKISPDGQRIAVTFSENPAVIALFVVETMPSFFFAPCGLINGAANFGPATILSFFPKFQYGSLLIVVWSAGKMQYIPLLYGFLANEGIHLNRTKEEKLLNEISTEQLLVHESQRFGKVNSRSNGQMQRTGLSSSSSDSGSHSRENANKNSTTTSNVDVKLFSSVGLYDLLTLESAKKKSDIVN</sequence>
<name>A0A1I7VCL7_LOALO</name>
<dbReference type="PANTHER" id="PTHR14494:SF0">
    <property type="entry name" value="ALADIN"/>
    <property type="match status" value="1"/>
</dbReference>
<dbReference type="WBParaSite" id="EN70_12316">
    <property type="protein sequence ID" value="EN70_12316"/>
    <property type="gene ID" value="EN70_12316"/>
</dbReference>
<dbReference type="Gene3D" id="2.130.10.10">
    <property type="entry name" value="YVTN repeat-like/Quinoprotein amine dehydrogenase"/>
    <property type="match status" value="1"/>
</dbReference>
<dbReference type="PANTHER" id="PTHR14494">
    <property type="entry name" value="ALADIN/ADRACALIN/AAAS"/>
    <property type="match status" value="1"/>
</dbReference>
<dbReference type="RefSeq" id="XP_020302133.1">
    <property type="nucleotide sequence ID" value="XM_020447660.1"/>
</dbReference>
<protein>
    <submittedName>
        <fullName evidence="5">Aladin</fullName>
    </submittedName>
</protein>
<accession>A0A1I7VCL7</accession>
<dbReference type="AlphaFoldDB" id="A0A1I7VCL7"/>
<dbReference type="SUPFAM" id="SSF101908">
    <property type="entry name" value="Putative isomerase YbhE"/>
    <property type="match status" value="1"/>
</dbReference>
<feature type="region of interest" description="Disordered" evidence="1">
    <location>
        <begin position="533"/>
        <end position="568"/>
    </location>
</feature>
<dbReference type="Proteomes" id="UP000095285">
    <property type="component" value="Unassembled WGS sequence"/>
</dbReference>
<accession>A0A1S0TVK8</accession>
<evidence type="ECO:0000313" key="5">
    <source>
        <dbReference type="WBParaSite" id="EN70_12316"/>
    </source>
</evidence>
<dbReference type="InterPro" id="IPR057403">
    <property type="entry name" value="Beta-prop_Aladin"/>
</dbReference>
<gene>
    <name evidence="3 5" type="ORF">LOAG_08284</name>
</gene>
<dbReference type="Pfam" id="PF25460">
    <property type="entry name" value="Beta-prop_Aladin"/>
    <property type="match status" value="1"/>
</dbReference>
<evidence type="ECO:0000259" key="2">
    <source>
        <dbReference type="Pfam" id="PF25460"/>
    </source>
</evidence>
<reference evidence="3 4" key="1">
    <citation type="submission" date="2012-04" db="EMBL/GenBank/DDBJ databases">
        <title>The Genome Sequence of Loa loa.</title>
        <authorList>
            <consortium name="The Broad Institute Genome Sequencing Platform"/>
            <consortium name="Broad Institute Genome Sequencing Center for Infectious Disease"/>
            <person name="Nutman T.B."/>
            <person name="Fink D.L."/>
            <person name="Russ C."/>
            <person name="Young S."/>
            <person name="Zeng Q."/>
            <person name="Gargeya S."/>
            <person name="Alvarado L."/>
            <person name="Berlin A."/>
            <person name="Chapman S.B."/>
            <person name="Chen Z."/>
            <person name="Freedman E."/>
            <person name="Gellesch M."/>
            <person name="Goldberg J."/>
            <person name="Griggs A."/>
            <person name="Gujja S."/>
            <person name="Heilman E.R."/>
            <person name="Heiman D."/>
            <person name="Howarth C."/>
            <person name="Mehta T."/>
            <person name="Neiman D."/>
            <person name="Pearson M."/>
            <person name="Roberts A."/>
            <person name="Saif S."/>
            <person name="Shea T."/>
            <person name="Shenoy N."/>
            <person name="Sisk P."/>
            <person name="Stolte C."/>
            <person name="Sykes S."/>
            <person name="White J."/>
            <person name="Yandava C."/>
            <person name="Haas B."/>
            <person name="Henn M.R."/>
            <person name="Nusbaum C."/>
            <person name="Birren B."/>
        </authorList>
    </citation>
    <scope>NUCLEOTIDE SEQUENCE [LARGE SCALE GENOMIC DNA]</scope>
</reference>
<dbReference type="SMART" id="SM00320">
    <property type="entry name" value="WD40"/>
    <property type="match status" value="3"/>
</dbReference>
<dbReference type="InterPro" id="IPR015943">
    <property type="entry name" value="WD40/YVTN_repeat-like_dom_sf"/>
</dbReference>
<dbReference type="InterPro" id="IPR001680">
    <property type="entry name" value="WD40_rpt"/>
</dbReference>
<dbReference type="InterPro" id="IPR045139">
    <property type="entry name" value="Aladin"/>
</dbReference>
<dbReference type="OrthoDB" id="411991at2759"/>
<feature type="domain" description="Aladin seven-bladed propeller" evidence="2">
    <location>
        <begin position="138"/>
        <end position="494"/>
    </location>
</feature>